<dbReference type="KEGG" id="ehx:EMIHUDRAFT_444778"/>
<protein>
    <submittedName>
        <fullName evidence="1">Uncharacterized protein</fullName>
    </submittedName>
</protein>
<proteinExistence type="predicted"/>
<organism evidence="1 2">
    <name type="scientific">Emiliania huxleyi (strain CCMP1516)</name>
    <dbReference type="NCBI Taxonomy" id="280463"/>
    <lineage>
        <taxon>Eukaryota</taxon>
        <taxon>Haptista</taxon>
        <taxon>Haptophyta</taxon>
        <taxon>Prymnesiophyceae</taxon>
        <taxon>Isochrysidales</taxon>
        <taxon>Noelaerhabdaceae</taxon>
        <taxon>Emiliania</taxon>
    </lineage>
</organism>
<evidence type="ECO:0000313" key="1">
    <source>
        <dbReference type="EnsemblProtists" id="EOD19886"/>
    </source>
</evidence>
<dbReference type="HOGENOM" id="CLU_861497_0_0_1"/>
<dbReference type="RefSeq" id="XP_005772315.1">
    <property type="nucleotide sequence ID" value="XM_005772258.1"/>
</dbReference>
<dbReference type="OMA" id="LVRICCT"/>
<dbReference type="GeneID" id="17265431"/>
<reference evidence="2" key="1">
    <citation type="journal article" date="2013" name="Nature">
        <title>Pan genome of the phytoplankton Emiliania underpins its global distribution.</title>
        <authorList>
            <person name="Read B.A."/>
            <person name="Kegel J."/>
            <person name="Klute M.J."/>
            <person name="Kuo A."/>
            <person name="Lefebvre S.C."/>
            <person name="Maumus F."/>
            <person name="Mayer C."/>
            <person name="Miller J."/>
            <person name="Monier A."/>
            <person name="Salamov A."/>
            <person name="Young J."/>
            <person name="Aguilar M."/>
            <person name="Claverie J.M."/>
            <person name="Frickenhaus S."/>
            <person name="Gonzalez K."/>
            <person name="Herman E.K."/>
            <person name="Lin Y.C."/>
            <person name="Napier J."/>
            <person name="Ogata H."/>
            <person name="Sarno A.F."/>
            <person name="Shmutz J."/>
            <person name="Schroeder D."/>
            <person name="de Vargas C."/>
            <person name="Verret F."/>
            <person name="von Dassow P."/>
            <person name="Valentin K."/>
            <person name="Van de Peer Y."/>
            <person name="Wheeler G."/>
            <person name="Dacks J.B."/>
            <person name="Delwiche C.F."/>
            <person name="Dyhrman S.T."/>
            <person name="Glockner G."/>
            <person name="John U."/>
            <person name="Richards T."/>
            <person name="Worden A.Z."/>
            <person name="Zhang X."/>
            <person name="Grigoriev I.V."/>
            <person name="Allen A.E."/>
            <person name="Bidle K."/>
            <person name="Borodovsky M."/>
            <person name="Bowler C."/>
            <person name="Brownlee C."/>
            <person name="Cock J.M."/>
            <person name="Elias M."/>
            <person name="Gladyshev V.N."/>
            <person name="Groth M."/>
            <person name="Guda C."/>
            <person name="Hadaegh A."/>
            <person name="Iglesias-Rodriguez M.D."/>
            <person name="Jenkins J."/>
            <person name="Jones B.M."/>
            <person name="Lawson T."/>
            <person name="Leese F."/>
            <person name="Lindquist E."/>
            <person name="Lobanov A."/>
            <person name="Lomsadze A."/>
            <person name="Malik S.B."/>
            <person name="Marsh M.E."/>
            <person name="Mackinder L."/>
            <person name="Mock T."/>
            <person name="Mueller-Roeber B."/>
            <person name="Pagarete A."/>
            <person name="Parker M."/>
            <person name="Probert I."/>
            <person name="Quesneville H."/>
            <person name="Raines C."/>
            <person name="Rensing S.A."/>
            <person name="Riano-Pachon D.M."/>
            <person name="Richier S."/>
            <person name="Rokitta S."/>
            <person name="Shiraiwa Y."/>
            <person name="Soanes D.M."/>
            <person name="van der Giezen M."/>
            <person name="Wahlund T.M."/>
            <person name="Williams B."/>
            <person name="Wilson W."/>
            <person name="Wolfe G."/>
            <person name="Wurch L.L."/>
        </authorList>
    </citation>
    <scope>NUCLEOTIDE SEQUENCE</scope>
</reference>
<dbReference type="EnsemblProtists" id="EOD19886">
    <property type="protein sequence ID" value="EOD19886"/>
    <property type="gene ID" value="EMIHUDRAFT_444778"/>
</dbReference>
<reference evidence="1" key="2">
    <citation type="submission" date="2024-10" db="UniProtKB">
        <authorList>
            <consortium name="EnsemblProtists"/>
        </authorList>
    </citation>
    <scope>IDENTIFICATION</scope>
</reference>
<sequence length="341" mass="35423">MVSVVLDGAEATSAYVPPHRRNRRAAAASKSRPALRVAAGNPPGWLSACACGRAGAQMSIYPSADGHTVVPESGRSLLGTTAQFCSSFYHIEPTPEGDIPERCLSVAAGGPPCPRKTVICVARLQTQPRRSGQDQAVAAPSATDTSAVHGLAASTATLSLSGAARQTAACTAAAASSADASAPAAADARWSDLYIARYSNCWRGSSESNVQVLHPAGVGLDLRVAYTYRAHWEEGGYDSKYEPAVLSARRGLALLRREGVALQSLSPADWAWLVSHCDAPTRDAWARGAPPFGAAVAGERSRLDAFVSTALVRYGGDEDETGAMPLSCEPCAGGPLSTTRD</sequence>
<dbReference type="AlphaFoldDB" id="A0A0D3J8Q1"/>
<dbReference type="PaxDb" id="2903-EOD19886"/>
<keyword evidence="2" id="KW-1185">Reference proteome</keyword>
<evidence type="ECO:0000313" key="2">
    <source>
        <dbReference type="Proteomes" id="UP000013827"/>
    </source>
</evidence>
<dbReference type="Proteomes" id="UP000013827">
    <property type="component" value="Unassembled WGS sequence"/>
</dbReference>
<accession>A0A0D3J8Q1</accession>
<name>A0A0D3J8Q1_EMIH1</name>
<dbReference type="eggNOG" id="ENOG502SZFS">
    <property type="taxonomic scope" value="Eukaryota"/>
</dbReference>